<sequence>MVYIENGGPAGTSGIFYRAAFYVEEIQFTVQNLHERLPPHWPFIGIRAALGDIGSYPTGLNKWLAWLVSVLWKADTWAKPLIDDIAERLRERDLDGLIETYAPGVWRFFQDPWDAIKGYLKDERPKGWALIDDPFGEIDNWLKD</sequence>
<reference evidence="1" key="1">
    <citation type="journal article" date="2014" name="Front. Microbiol.">
        <title>High frequency of phylogenetically diverse reductive dehalogenase-homologous genes in deep subseafloor sedimentary metagenomes.</title>
        <authorList>
            <person name="Kawai M."/>
            <person name="Futagami T."/>
            <person name="Toyoda A."/>
            <person name="Takaki Y."/>
            <person name="Nishi S."/>
            <person name="Hori S."/>
            <person name="Arai W."/>
            <person name="Tsubouchi T."/>
            <person name="Morono Y."/>
            <person name="Uchiyama I."/>
            <person name="Ito T."/>
            <person name="Fujiyama A."/>
            <person name="Inagaki F."/>
            <person name="Takami H."/>
        </authorList>
    </citation>
    <scope>NUCLEOTIDE SEQUENCE</scope>
    <source>
        <strain evidence="1">Expedition CK06-06</strain>
    </source>
</reference>
<comment type="caution">
    <text evidence="1">The sequence shown here is derived from an EMBL/GenBank/DDBJ whole genome shotgun (WGS) entry which is preliminary data.</text>
</comment>
<dbReference type="AlphaFoldDB" id="X1REH9"/>
<accession>X1REH9</accession>
<proteinExistence type="predicted"/>
<dbReference type="EMBL" id="BARW01003280">
    <property type="protein sequence ID" value="GAI65421.1"/>
    <property type="molecule type" value="Genomic_DNA"/>
</dbReference>
<evidence type="ECO:0000313" key="1">
    <source>
        <dbReference type="EMBL" id="GAI65421.1"/>
    </source>
</evidence>
<gene>
    <name evidence="1" type="ORF">S12H4_08484</name>
</gene>
<feature type="non-terminal residue" evidence="1">
    <location>
        <position position="144"/>
    </location>
</feature>
<protein>
    <submittedName>
        <fullName evidence="1">Uncharacterized protein</fullName>
    </submittedName>
</protein>
<name>X1REH9_9ZZZZ</name>
<organism evidence="1">
    <name type="scientific">marine sediment metagenome</name>
    <dbReference type="NCBI Taxonomy" id="412755"/>
    <lineage>
        <taxon>unclassified sequences</taxon>
        <taxon>metagenomes</taxon>
        <taxon>ecological metagenomes</taxon>
    </lineage>
</organism>